<sequence length="221" mass="25594">MLLKGLLILLGAHYCYADLSNIIRPCKLNHYKCIGENLAANSYCKVKENGFLPSKYVQESFHYDTPYFNASYIDHNLIIRNQDKCYVSDFFVNTRTGRAVFCMDCPNLDFESDRTMIQHRTCQEDSYYEYHFRGVYPMIRITINLPSATHMDLCSASIFTDVSELPKLHINPKNKPTANYLSKDFSHLYIYERENGHARGPGLAYKFIDSLICDYGCPMPK</sequence>
<dbReference type="GO" id="GO:0005198">
    <property type="term" value="F:structural molecule activity"/>
    <property type="evidence" value="ECO:0007669"/>
    <property type="project" value="InterPro"/>
</dbReference>
<dbReference type="PIRSF" id="PIRSF008881">
    <property type="entry name" value="Fibroin_P25"/>
    <property type="match status" value="1"/>
</dbReference>
<evidence type="ECO:0000313" key="2">
    <source>
        <dbReference type="EMBL" id="UZS92414.1"/>
    </source>
</evidence>
<feature type="signal peptide" evidence="1">
    <location>
        <begin position="1"/>
        <end position="17"/>
    </location>
</feature>
<dbReference type="AlphaFoldDB" id="A0A9E8G2I3"/>
<protein>
    <submittedName>
        <fullName evidence="2">Fibroin P25</fullName>
    </submittedName>
</protein>
<gene>
    <name evidence="2" type="primary">P25</name>
</gene>
<evidence type="ECO:0000256" key="1">
    <source>
        <dbReference type="SAM" id="SignalP"/>
    </source>
</evidence>
<organism evidence="2">
    <name type="scientific">Hyphantria cunea</name>
    <name type="common">Fall webworm moth</name>
    <name type="synonym">Phalaena cunea</name>
    <dbReference type="NCBI Taxonomy" id="39466"/>
    <lineage>
        <taxon>Eukaryota</taxon>
        <taxon>Metazoa</taxon>
        <taxon>Ecdysozoa</taxon>
        <taxon>Arthropoda</taxon>
        <taxon>Hexapoda</taxon>
        <taxon>Insecta</taxon>
        <taxon>Pterygota</taxon>
        <taxon>Neoptera</taxon>
        <taxon>Endopterygota</taxon>
        <taxon>Lepidoptera</taxon>
        <taxon>Glossata</taxon>
        <taxon>Ditrysia</taxon>
        <taxon>Noctuoidea</taxon>
        <taxon>Erebidae</taxon>
        <taxon>Arctiinae</taxon>
        <taxon>Hyphantria</taxon>
    </lineage>
</organism>
<reference evidence="2" key="1">
    <citation type="submission" date="2021-11" db="EMBL/GenBank/DDBJ databases">
        <authorList>
            <person name="Li F."/>
            <person name="Shen Q."/>
            <person name="Qian Z."/>
            <person name="Gu S."/>
            <person name="He L."/>
            <person name="Chen S."/>
            <person name="Zhao X."/>
        </authorList>
    </citation>
    <scope>NUCLEOTIDE SEQUENCE</scope>
    <source>
        <tissue evidence="2">Whole organism</tissue>
    </source>
</reference>
<name>A0A9E8G2I3_HYPCU</name>
<keyword evidence="1" id="KW-0732">Signal</keyword>
<dbReference type="EMBL" id="OL625670">
    <property type="protein sequence ID" value="UZS92414.1"/>
    <property type="molecule type" value="mRNA"/>
</dbReference>
<dbReference type="Pfam" id="PF07294">
    <property type="entry name" value="Fibroin_P25"/>
    <property type="match status" value="1"/>
</dbReference>
<feature type="chain" id="PRO_5038484339" evidence="1">
    <location>
        <begin position="18"/>
        <end position="221"/>
    </location>
</feature>
<dbReference type="InterPro" id="IPR009911">
    <property type="entry name" value="Fibroin_P25"/>
</dbReference>
<dbReference type="GO" id="GO:0005576">
    <property type="term" value="C:extracellular region"/>
    <property type="evidence" value="ECO:0007669"/>
    <property type="project" value="InterPro"/>
</dbReference>
<accession>A0A9E8G2I3</accession>
<proteinExistence type="evidence at transcript level"/>